<reference evidence="2 3" key="1">
    <citation type="journal article" date="2015" name="Genome Biol.">
        <title>Comparative genomics of Steinernema reveals deeply conserved gene regulatory networks.</title>
        <authorList>
            <person name="Dillman A.R."/>
            <person name="Macchietto M."/>
            <person name="Porter C.F."/>
            <person name="Rogers A."/>
            <person name="Williams B."/>
            <person name="Antoshechkin I."/>
            <person name="Lee M.M."/>
            <person name="Goodwin Z."/>
            <person name="Lu X."/>
            <person name="Lewis E.E."/>
            <person name="Goodrich-Blair H."/>
            <person name="Stock S.P."/>
            <person name="Adams B.J."/>
            <person name="Sternberg P.W."/>
            <person name="Mortazavi A."/>
        </authorList>
    </citation>
    <scope>NUCLEOTIDE SEQUENCE [LARGE SCALE GENOMIC DNA]</scope>
    <source>
        <strain evidence="2 3">ALL</strain>
    </source>
</reference>
<dbReference type="OrthoDB" id="10521708at2759"/>
<gene>
    <name evidence="2" type="ORF">L596_007332</name>
</gene>
<protein>
    <submittedName>
        <fullName evidence="2">Uncharacterized protein</fullName>
    </submittedName>
</protein>
<accession>A0A4U5P8Y2</accession>
<reference evidence="2 3" key="2">
    <citation type="journal article" date="2019" name="G3 (Bethesda)">
        <title>Hybrid Assembly of the Genome of the Entomopathogenic Nematode Steinernema carpocapsae Identifies the X-Chromosome.</title>
        <authorList>
            <person name="Serra L."/>
            <person name="Macchietto M."/>
            <person name="Macias-Munoz A."/>
            <person name="McGill C.J."/>
            <person name="Rodriguez I.M."/>
            <person name="Rodriguez B."/>
            <person name="Murad R."/>
            <person name="Mortazavi A."/>
        </authorList>
    </citation>
    <scope>NUCLEOTIDE SEQUENCE [LARGE SCALE GENOMIC DNA]</scope>
    <source>
        <strain evidence="2 3">ALL</strain>
    </source>
</reference>
<dbReference type="Proteomes" id="UP000298663">
    <property type="component" value="Unassembled WGS sequence"/>
</dbReference>
<feature type="transmembrane region" description="Helical" evidence="1">
    <location>
        <begin position="120"/>
        <end position="138"/>
    </location>
</feature>
<feature type="transmembrane region" description="Helical" evidence="1">
    <location>
        <begin position="236"/>
        <end position="261"/>
    </location>
</feature>
<evidence type="ECO:0000313" key="3">
    <source>
        <dbReference type="Proteomes" id="UP000298663"/>
    </source>
</evidence>
<feature type="transmembrane region" description="Helical" evidence="1">
    <location>
        <begin position="308"/>
        <end position="332"/>
    </location>
</feature>
<comment type="caution">
    <text evidence="2">The sequence shown here is derived from an EMBL/GenBank/DDBJ whole genome shotgun (WGS) entry which is preliminary data.</text>
</comment>
<feature type="transmembrane region" description="Helical" evidence="1">
    <location>
        <begin position="7"/>
        <end position="26"/>
    </location>
</feature>
<name>A0A4U5P8Y2_STECR</name>
<proteinExistence type="predicted"/>
<evidence type="ECO:0000313" key="2">
    <source>
        <dbReference type="EMBL" id="TKR92739.1"/>
    </source>
</evidence>
<dbReference type="EMBL" id="AZBU02000002">
    <property type="protein sequence ID" value="TKR92739.1"/>
    <property type="molecule type" value="Genomic_DNA"/>
</dbReference>
<organism evidence="2 3">
    <name type="scientific">Steinernema carpocapsae</name>
    <name type="common">Entomopathogenic nematode</name>
    <dbReference type="NCBI Taxonomy" id="34508"/>
    <lineage>
        <taxon>Eukaryota</taxon>
        <taxon>Metazoa</taxon>
        <taxon>Ecdysozoa</taxon>
        <taxon>Nematoda</taxon>
        <taxon>Chromadorea</taxon>
        <taxon>Rhabditida</taxon>
        <taxon>Tylenchina</taxon>
        <taxon>Panagrolaimomorpha</taxon>
        <taxon>Strongyloidoidea</taxon>
        <taxon>Steinernematidae</taxon>
        <taxon>Steinernema</taxon>
    </lineage>
</organism>
<dbReference type="AlphaFoldDB" id="A0A4U5P8Y2"/>
<evidence type="ECO:0000256" key="1">
    <source>
        <dbReference type="SAM" id="Phobius"/>
    </source>
</evidence>
<keyword evidence="1" id="KW-0472">Membrane</keyword>
<keyword evidence="1" id="KW-0812">Transmembrane</keyword>
<keyword evidence="3" id="KW-1185">Reference proteome</keyword>
<keyword evidence="1" id="KW-1133">Transmembrane helix</keyword>
<sequence>MKAWVATSAAIVIKLFLEFFALYVPIDQLPRSDVENLFRDSLVSCPFSLVPDFSGANGAAVIDHPIGSKRFLSYRDVRWSTLVAKARYVAMLYNETAAEDIVDWLTEQALVFDLVKFDRIMKAGLIYLIVFVVSLMWLDTSESDLGSRKRAFFHAIAKILSREFHLFLHLRIIVSATFVGWSIRNESDEKNPLDSEFVIIWSILVFSVRTVLHMARCRLTEQVDHEAATAKTHDMFAFYRIASIALVCLTISSLVTTLPVMSGVLLSPLYRTFMLLDGVNLVAQSSGMLSVTLARVQRHAREPATPPMLLVFQLGAQMSELAFYAFALSFGFFWRTRVLALALVPLCVELGSALCKDLRLLREPEKVNLEAEEDEESRTLLQE</sequence>
<feature type="transmembrane region" description="Helical" evidence="1">
    <location>
        <begin position="195"/>
        <end position="215"/>
    </location>
</feature>